<sequence length="210" mass="23673">MKADSTRGGIGTSTVWAEWQSRLPDTNDTRTETPTNVSNDHADDQEREAYTTLLTKLELITRENDILRQRLSIADKQIEVKDRQINDFKALSEGLSQQNQVLLMLAQGVPMSRILKQDPCDIEQAHNIHRLDEKANDALDPRVNPLAKNRLAIHEAIKTYKASGMTHGQIANKLNEDGIPTLSMSGAWNRKKVGNALRRIQNNRPDNMPT</sequence>
<accession>A0A6V8LP18</accession>
<name>A0A6V8LP18_9BACT</name>
<reference evidence="2 3" key="1">
    <citation type="submission" date="2020-04" db="EMBL/GenBank/DDBJ databases">
        <authorList>
            <consortium name="Desulfovibrio sp. FSS-1 genome sequencing consortium"/>
            <person name="Shimoshige H."/>
            <person name="Kobayashi H."/>
            <person name="Maekawa T."/>
        </authorList>
    </citation>
    <scope>NUCLEOTIDE SEQUENCE [LARGE SCALE GENOMIC DNA]</scope>
    <source>
        <strain evidence="2 3">SIID29052-01</strain>
    </source>
</reference>
<evidence type="ECO:0008006" key="4">
    <source>
        <dbReference type="Google" id="ProtNLM"/>
    </source>
</evidence>
<dbReference type="AlphaFoldDB" id="A0A6V8LP18"/>
<dbReference type="EMBL" id="BLTE01000001">
    <property type="protein sequence ID" value="GFK92241.1"/>
    <property type="molecule type" value="Genomic_DNA"/>
</dbReference>
<reference evidence="2 3" key="2">
    <citation type="submission" date="2020-05" db="EMBL/GenBank/DDBJ databases">
        <title>Draft genome sequence of Desulfovibrio sp. strainFSS-1.</title>
        <authorList>
            <person name="Shimoshige H."/>
            <person name="Kobayashi H."/>
            <person name="Maekawa T."/>
        </authorList>
    </citation>
    <scope>NUCLEOTIDE SEQUENCE [LARGE SCALE GENOMIC DNA]</scope>
    <source>
        <strain evidence="2 3">SIID29052-01</strain>
    </source>
</reference>
<comment type="caution">
    <text evidence="2">The sequence shown here is derived from an EMBL/GenBank/DDBJ whole genome shotgun (WGS) entry which is preliminary data.</text>
</comment>
<protein>
    <recommendedName>
        <fullName evidence="4">Recombinase domain-containing protein</fullName>
    </recommendedName>
</protein>
<gene>
    <name evidence="2" type="ORF">NNJEOMEG_00063</name>
</gene>
<evidence type="ECO:0000313" key="3">
    <source>
        <dbReference type="Proteomes" id="UP000494245"/>
    </source>
</evidence>
<evidence type="ECO:0000256" key="1">
    <source>
        <dbReference type="SAM" id="MobiDB-lite"/>
    </source>
</evidence>
<dbReference type="Proteomes" id="UP000494245">
    <property type="component" value="Unassembled WGS sequence"/>
</dbReference>
<proteinExistence type="predicted"/>
<keyword evidence="3" id="KW-1185">Reference proteome</keyword>
<feature type="region of interest" description="Disordered" evidence="1">
    <location>
        <begin position="1"/>
        <end position="46"/>
    </location>
</feature>
<organism evidence="2 3">
    <name type="scientific">Fundidesulfovibrio magnetotacticus</name>
    <dbReference type="NCBI Taxonomy" id="2730080"/>
    <lineage>
        <taxon>Bacteria</taxon>
        <taxon>Pseudomonadati</taxon>
        <taxon>Thermodesulfobacteriota</taxon>
        <taxon>Desulfovibrionia</taxon>
        <taxon>Desulfovibrionales</taxon>
        <taxon>Desulfovibrionaceae</taxon>
        <taxon>Fundidesulfovibrio</taxon>
    </lineage>
</organism>
<dbReference type="RefSeq" id="WP_173080198.1">
    <property type="nucleotide sequence ID" value="NZ_BLTE01000001.1"/>
</dbReference>
<evidence type="ECO:0000313" key="2">
    <source>
        <dbReference type="EMBL" id="GFK92241.1"/>
    </source>
</evidence>